<evidence type="ECO:0000313" key="3">
    <source>
        <dbReference type="EMBL" id="KAE9969511.1"/>
    </source>
</evidence>
<feature type="compositionally biased region" description="Low complexity" evidence="1">
    <location>
        <begin position="218"/>
        <end position="257"/>
    </location>
</feature>
<dbReference type="PANTHER" id="PTHR12943:SF27">
    <property type="entry name" value="HOMOCYSTEINE-INDUCED ENDOPLASMIC RETICULUM PROTEIN, ISOFORM A"/>
    <property type="match status" value="1"/>
</dbReference>
<feature type="compositionally biased region" description="Basic residues" evidence="1">
    <location>
        <begin position="727"/>
        <end position="736"/>
    </location>
</feature>
<organism evidence="3 4">
    <name type="scientific">Venturia inaequalis</name>
    <name type="common">Apple scab fungus</name>
    <dbReference type="NCBI Taxonomy" id="5025"/>
    <lineage>
        <taxon>Eukaryota</taxon>
        <taxon>Fungi</taxon>
        <taxon>Dikarya</taxon>
        <taxon>Ascomycota</taxon>
        <taxon>Pezizomycotina</taxon>
        <taxon>Dothideomycetes</taxon>
        <taxon>Pleosporomycetidae</taxon>
        <taxon>Venturiales</taxon>
        <taxon>Venturiaceae</taxon>
        <taxon>Venturia</taxon>
    </lineage>
</organism>
<gene>
    <name evidence="3" type="ORF">EG328_006834</name>
</gene>
<name>A0A8H3UFB8_VENIN</name>
<feature type="region of interest" description="Disordered" evidence="1">
    <location>
        <begin position="202"/>
        <end position="342"/>
    </location>
</feature>
<keyword evidence="2" id="KW-0472">Membrane</keyword>
<protein>
    <recommendedName>
        <fullName evidence="5">Ubiquitin-like domain-containing protein</fullName>
    </recommendedName>
</protein>
<evidence type="ECO:0008006" key="5">
    <source>
        <dbReference type="Google" id="ProtNLM"/>
    </source>
</evidence>
<feature type="compositionally biased region" description="Polar residues" evidence="1">
    <location>
        <begin position="557"/>
        <end position="566"/>
    </location>
</feature>
<feature type="compositionally biased region" description="Basic and acidic residues" evidence="1">
    <location>
        <begin position="941"/>
        <end position="976"/>
    </location>
</feature>
<dbReference type="AlphaFoldDB" id="A0A8H3UFB8"/>
<feature type="region of interest" description="Disordered" evidence="1">
    <location>
        <begin position="727"/>
        <end position="748"/>
    </location>
</feature>
<dbReference type="Gene3D" id="3.10.20.90">
    <property type="entry name" value="Phosphatidylinositol 3-kinase Catalytic Subunit, Chain A, domain 1"/>
    <property type="match status" value="1"/>
</dbReference>
<feature type="compositionally biased region" description="Polar residues" evidence="1">
    <location>
        <begin position="112"/>
        <end position="133"/>
    </location>
</feature>
<feature type="compositionally biased region" description="Polar residues" evidence="1">
    <location>
        <begin position="576"/>
        <end position="586"/>
    </location>
</feature>
<feature type="region of interest" description="Disordered" evidence="1">
    <location>
        <begin position="417"/>
        <end position="448"/>
    </location>
</feature>
<comment type="caution">
    <text evidence="3">The sequence shown here is derived from an EMBL/GenBank/DDBJ whole genome shotgun (WGS) entry which is preliminary data.</text>
</comment>
<dbReference type="EMBL" id="WNWS01000365">
    <property type="protein sequence ID" value="KAE9969511.1"/>
    <property type="molecule type" value="Genomic_DNA"/>
</dbReference>
<sequence length="1027" mass="110350">MDLSPPDGRTTIDVKILSPSPEVGTGGLQLKNIAVNTTIGALKAAIAESIPSHPGPERQRLIYLGRALARDDDQLLTVFGRETIQNDSNHTLHLVLREAIRPASVPPHPSNPFRTTITNPPASTNPTPVQRNPFTPPQEQTPQQQPPPQPQGAQGANPLTHVLANANIRATSNGVPINLPPEVINQLLNQRLAQEGSFNFLQNMQPRGQPQTQPPSQPTSAPNSNPSPEGPSPLQQHWAQQQAALAANFAAAAPMARQDSEPPGNRGRERSTHRHPPSHPTSPGAPPRRASDPDQPTSGTATPAVPIPGTSGSPAPNGPHQPHSHTIVRAGINPDGTRWQTTTVQYDGPHHHLHNHPQNHAPGQLPPGQLPFPIPPQLGQMPMQLPGQIPLMQPLPRMPPQFPLQAMNQAMHLRMGTPPTGGLGPRPGTTPRSISPARSVSGEGPRRVGTPAAELQHRLSETMREVRNVNTLLGVMATGNLATGGPAPPLSEVEREQLRVTAHNMNQHIEGFGADLASLINGHPNMWTDPDFAVLNSQYQLLQAQGRAIRHQVGTLTGTASNSSPRNGDGPADILNNPSQESSPIRSQITSAIAPTVPTMGDQPLIPNATTSAPAPELHVLNDASGIPQALLVGPTGQFVTPTLSPAVMNALVAAQLPYDQLVQQFTRGVGQLINNNNPQATVGGNAQLIQALNTFAIARQRGQAGIDDEAVIQRMNYILGQERGRRDARRIRRRNPGQPDTHAAGANPGVVLVGGDGAVPGQAQQLAVAPNQPQLQQQIARGGNNEVRDMLAPIVRNLWLAARLAAFAYFFLSSGRGYWRVLLLGGIGLAIYALNSGWLGRNVDNAWESLRRHFETLVNDARRGNPIAPTAAQMAYNNAHPTPEDTARRLLQEHQRRNRSATQEFIDRAVARARQAERTFALFVASLWPGVGEGVIRAQEQARREEEQRIEEERKTREEEEAKKNEEAKAKKAAEEGNAGEGSSKEVSTVPVPLPEETTVAQDEAFASGSNIHGEATRVNVGKDES</sequence>
<feature type="transmembrane region" description="Helical" evidence="2">
    <location>
        <begin position="820"/>
        <end position="840"/>
    </location>
</feature>
<feature type="region of interest" description="Disordered" evidence="1">
    <location>
        <begin position="103"/>
        <end position="157"/>
    </location>
</feature>
<feature type="region of interest" description="Disordered" evidence="1">
    <location>
        <begin position="347"/>
        <end position="366"/>
    </location>
</feature>
<evidence type="ECO:0000256" key="1">
    <source>
        <dbReference type="SAM" id="MobiDB-lite"/>
    </source>
</evidence>
<evidence type="ECO:0000313" key="4">
    <source>
        <dbReference type="Proteomes" id="UP000447873"/>
    </source>
</evidence>
<dbReference type="PANTHER" id="PTHR12943">
    <property type="entry name" value="HOMOCYSTEINE-RESPONSIVE ENDOPLASMIC RETICULUM-RESIDENT UNIQUITIN-LIKE DOMAIN HERPUD PROTEIN FAMILY MEMBER"/>
    <property type="match status" value="1"/>
</dbReference>
<dbReference type="InterPro" id="IPR029071">
    <property type="entry name" value="Ubiquitin-like_domsf"/>
</dbReference>
<keyword evidence="2" id="KW-1133">Transmembrane helix</keyword>
<reference evidence="3 4" key="1">
    <citation type="submission" date="2018-12" db="EMBL/GenBank/DDBJ databases">
        <title>Venturia inaequalis Genome Resource.</title>
        <authorList>
            <person name="Lichtner F.J."/>
        </authorList>
    </citation>
    <scope>NUCLEOTIDE SEQUENCE [LARGE SCALE GENOMIC DNA]</scope>
    <source>
        <strain evidence="3 4">120213</strain>
    </source>
</reference>
<keyword evidence="2" id="KW-0812">Transmembrane</keyword>
<dbReference type="Proteomes" id="UP000447873">
    <property type="component" value="Unassembled WGS sequence"/>
</dbReference>
<accession>A0A8H3UFB8</accession>
<evidence type="ECO:0000256" key="2">
    <source>
        <dbReference type="SAM" id="Phobius"/>
    </source>
</evidence>
<dbReference type="SUPFAM" id="SSF54236">
    <property type="entry name" value="Ubiquitin-like"/>
    <property type="match status" value="1"/>
</dbReference>
<proteinExistence type="predicted"/>
<feature type="region of interest" description="Disordered" evidence="1">
    <location>
        <begin position="557"/>
        <end position="586"/>
    </location>
</feature>
<dbReference type="GO" id="GO:0030968">
    <property type="term" value="P:endoplasmic reticulum unfolded protein response"/>
    <property type="evidence" value="ECO:0007669"/>
    <property type="project" value="TreeGrafter"/>
</dbReference>
<dbReference type="InterPro" id="IPR039751">
    <property type="entry name" value="HERPUD1/2"/>
</dbReference>
<feature type="region of interest" description="Disordered" evidence="1">
    <location>
        <begin position="940"/>
        <end position="1027"/>
    </location>
</feature>